<dbReference type="GO" id="GO:0008299">
    <property type="term" value="P:isoprenoid biosynthetic process"/>
    <property type="evidence" value="ECO:0007669"/>
    <property type="project" value="InterPro"/>
</dbReference>
<dbReference type="RefSeq" id="WP_145082870.1">
    <property type="nucleotide sequence ID" value="NZ_CP036298.1"/>
</dbReference>
<keyword evidence="5" id="KW-0460">Magnesium</keyword>
<dbReference type="GO" id="GO:0046872">
    <property type="term" value="F:metal ion binding"/>
    <property type="evidence" value="ECO:0007669"/>
    <property type="project" value="UniProtKB-KW"/>
</dbReference>
<evidence type="ECO:0000313" key="8">
    <source>
        <dbReference type="Proteomes" id="UP000318017"/>
    </source>
</evidence>
<dbReference type="KEGG" id="ahel:Q31a_49960"/>
<dbReference type="InterPro" id="IPR008949">
    <property type="entry name" value="Isoprenoid_synthase_dom_sf"/>
</dbReference>
<proteinExistence type="inferred from homology"/>
<sequence>MIEPNTDLETQPFNWTSARSFRGLDASAAAPRSKVSTEHLLGSVHELIGEELDGVEATLQQAVNSRHREVQVLSQQAASMGGKRLRPMLVLLSAAAIPTTSAGLDKEWGRRRRVDTQSIAGAVELVHAASLVHDDVMDRAEQRRHRPTIMAQAGNSTAILLGDYLFTRAYALAAACRSTLPARRIADAAALLCEGELRQQMSIGNWELSLKEYRSILLQKTGALCGVSCQLGAWAGQAPREYRRALFQYGNMLGLAFQIYDDWLDYWGTDQVGKTLGTDFAQRKPTLPVLHLLNDCDPTQRELLLAQLDGCAASPTGDSPAQLPFPGLLDQLQEAGSSNFTLQVAEHCVRRAKQSLDCIPDSRSKTLLFAIADYSIARKQ</sequence>
<keyword evidence="3 6" id="KW-0808">Transferase</keyword>
<reference evidence="7 8" key="1">
    <citation type="submission" date="2019-02" db="EMBL/GenBank/DDBJ databases">
        <title>Deep-cultivation of Planctomycetes and their phenomic and genomic characterization uncovers novel biology.</title>
        <authorList>
            <person name="Wiegand S."/>
            <person name="Jogler M."/>
            <person name="Boedeker C."/>
            <person name="Pinto D."/>
            <person name="Vollmers J."/>
            <person name="Rivas-Marin E."/>
            <person name="Kohn T."/>
            <person name="Peeters S.H."/>
            <person name="Heuer A."/>
            <person name="Rast P."/>
            <person name="Oberbeckmann S."/>
            <person name="Bunk B."/>
            <person name="Jeske O."/>
            <person name="Meyerdierks A."/>
            <person name="Storesund J.E."/>
            <person name="Kallscheuer N."/>
            <person name="Luecker S."/>
            <person name="Lage O.M."/>
            <person name="Pohl T."/>
            <person name="Merkel B.J."/>
            <person name="Hornburger P."/>
            <person name="Mueller R.-W."/>
            <person name="Bruemmer F."/>
            <person name="Labrenz M."/>
            <person name="Spormann A.M."/>
            <person name="Op den Camp H."/>
            <person name="Overmann J."/>
            <person name="Amann R."/>
            <person name="Jetten M.S.M."/>
            <person name="Mascher T."/>
            <person name="Medema M.H."/>
            <person name="Devos D.P."/>
            <person name="Kaster A.-K."/>
            <person name="Ovreas L."/>
            <person name="Rohde M."/>
            <person name="Galperin M.Y."/>
            <person name="Jogler C."/>
        </authorList>
    </citation>
    <scope>NUCLEOTIDE SEQUENCE [LARGE SCALE GENOMIC DNA]</scope>
    <source>
        <strain evidence="7 8">Q31a</strain>
    </source>
</reference>
<evidence type="ECO:0000256" key="4">
    <source>
        <dbReference type="ARBA" id="ARBA00022723"/>
    </source>
</evidence>
<dbReference type="CDD" id="cd00685">
    <property type="entry name" value="Trans_IPPS_HT"/>
    <property type="match status" value="1"/>
</dbReference>
<dbReference type="EMBL" id="CP036298">
    <property type="protein sequence ID" value="QDV26622.1"/>
    <property type="molecule type" value="Genomic_DNA"/>
</dbReference>
<dbReference type="GO" id="GO:0106350">
    <property type="term" value="F:all-trans-octaprenyl-diphosphate synthase activity"/>
    <property type="evidence" value="ECO:0007669"/>
    <property type="project" value="UniProtKB-EC"/>
</dbReference>
<evidence type="ECO:0000256" key="5">
    <source>
        <dbReference type="ARBA" id="ARBA00022842"/>
    </source>
</evidence>
<dbReference type="Gene3D" id="1.10.600.10">
    <property type="entry name" value="Farnesyl Diphosphate Synthase"/>
    <property type="match status" value="1"/>
</dbReference>
<dbReference type="EC" id="2.5.1.90" evidence="7"/>
<evidence type="ECO:0000256" key="1">
    <source>
        <dbReference type="ARBA" id="ARBA00001946"/>
    </source>
</evidence>
<name>A0A518GDF0_9BACT</name>
<gene>
    <name evidence="7" type="primary">ispB</name>
    <name evidence="7" type="ORF">Q31a_49960</name>
</gene>
<dbReference type="SFLD" id="SFLDS00005">
    <property type="entry name" value="Isoprenoid_Synthase_Type_I"/>
    <property type="match status" value="1"/>
</dbReference>
<evidence type="ECO:0000313" key="7">
    <source>
        <dbReference type="EMBL" id="QDV26622.1"/>
    </source>
</evidence>
<dbReference type="SUPFAM" id="SSF48576">
    <property type="entry name" value="Terpenoid synthases"/>
    <property type="match status" value="1"/>
</dbReference>
<accession>A0A518GDF0</accession>
<protein>
    <submittedName>
        <fullName evidence="7">Octaprenyl-diphosphate synthase</fullName>
        <ecNumber evidence="7">2.5.1.90</ecNumber>
    </submittedName>
</protein>
<dbReference type="PROSITE" id="PS00723">
    <property type="entry name" value="POLYPRENYL_SYNTHASE_1"/>
    <property type="match status" value="1"/>
</dbReference>
<keyword evidence="4" id="KW-0479">Metal-binding</keyword>
<dbReference type="Proteomes" id="UP000318017">
    <property type="component" value="Chromosome"/>
</dbReference>
<evidence type="ECO:0000256" key="2">
    <source>
        <dbReference type="ARBA" id="ARBA00006706"/>
    </source>
</evidence>
<evidence type="ECO:0000256" key="3">
    <source>
        <dbReference type="ARBA" id="ARBA00022679"/>
    </source>
</evidence>
<comment type="cofactor">
    <cofactor evidence="1">
        <name>Mg(2+)</name>
        <dbReference type="ChEBI" id="CHEBI:18420"/>
    </cofactor>
</comment>
<dbReference type="InterPro" id="IPR033749">
    <property type="entry name" value="Polyprenyl_synt_CS"/>
</dbReference>
<dbReference type="Pfam" id="PF00348">
    <property type="entry name" value="polyprenyl_synt"/>
    <property type="match status" value="1"/>
</dbReference>
<keyword evidence="8" id="KW-1185">Reference proteome</keyword>
<dbReference type="PANTHER" id="PTHR12001">
    <property type="entry name" value="GERANYLGERANYL PYROPHOSPHATE SYNTHASE"/>
    <property type="match status" value="1"/>
</dbReference>
<dbReference type="AlphaFoldDB" id="A0A518GDF0"/>
<dbReference type="InterPro" id="IPR000092">
    <property type="entry name" value="Polyprenyl_synt"/>
</dbReference>
<comment type="similarity">
    <text evidence="2 6">Belongs to the FPP/GGPP synthase family.</text>
</comment>
<dbReference type="PANTHER" id="PTHR12001:SF69">
    <property type="entry name" value="ALL TRANS-POLYPRENYL-DIPHOSPHATE SYNTHASE PDSS1"/>
    <property type="match status" value="1"/>
</dbReference>
<organism evidence="7 8">
    <name type="scientific">Aureliella helgolandensis</name>
    <dbReference type="NCBI Taxonomy" id="2527968"/>
    <lineage>
        <taxon>Bacteria</taxon>
        <taxon>Pseudomonadati</taxon>
        <taxon>Planctomycetota</taxon>
        <taxon>Planctomycetia</taxon>
        <taxon>Pirellulales</taxon>
        <taxon>Pirellulaceae</taxon>
        <taxon>Aureliella</taxon>
    </lineage>
</organism>
<dbReference type="OrthoDB" id="9805316at2"/>
<evidence type="ECO:0000256" key="6">
    <source>
        <dbReference type="RuleBase" id="RU004466"/>
    </source>
</evidence>